<feature type="transmembrane region" description="Helical" evidence="1">
    <location>
        <begin position="76"/>
        <end position="93"/>
    </location>
</feature>
<accession>H6LAT1</accession>
<feature type="transmembrane region" description="Helical" evidence="1">
    <location>
        <begin position="218"/>
        <end position="236"/>
    </location>
</feature>
<name>H6LAT1_SAPGL</name>
<keyword evidence="1" id="KW-0812">Transmembrane</keyword>
<feature type="transmembrane region" description="Helical" evidence="1">
    <location>
        <begin position="50"/>
        <end position="71"/>
    </location>
</feature>
<gene>
    <name evidence="2" type="ordered locus">SGRA_2946</name>
</gene>
<feature type="transmembrane region" description="Helical" evidence="1">
    <location>
        <begin position="168"/>
        <end position="187"/>
    </location>
</feature>
<dbReference type="Proteomes" id="UP000007519">
    <property type="component" value="Chromosome"/>
</dbReference>
<keyword evidence="1" id="KW-0472">Membrane</keyword>
<reference evidence="2 3" key="1">
    <citation type="journal article" date="2012" name="Stand. Genomic Sci.">
        <title>Complete genome sequencing and analysis of Saprospira grandis str. Lewin, a predatory marine bacterium.</title>
        <authorList>
            <person name="Saw J.H."/>
            <person name="Yuryev A."/>
            <person name="Kanbe M."/>
            <person name="Hou S."/>
            <person name="Young A.G."/>
            <person name="Aizawa S."/>
            <person name="Alam M."/>
        </authorList>
    </citation>
    <scope>NUCLEOTIDE SEQUENCE [LARGE SCALE GENOMIC DNA]</scope>
    <source>
        <strain evidence="2 3">Lewin</strain>
    </source>
</reference>
<evidence type="ECO:0000313" key="3">
    <source>
        <dbReference type="Proteomes" id="UP000007519"/>
    </source>
</evidence>
<sequence length="381" mass="44266">MIFFDSFFMPNSKRLSLIARLCGLMFFAQLLLSAPAWGLGQRFFPMQGLLPLPLGAPYFYALVLALIAVVFRPNRYSLSAAALLLAYGFLADLQLLQAWSYQYFFFFLVLAWAQWQSDKEGLVRQLLALFMACCYLWAGLHKINPLFATEVFPWLMGIFSWTESWADWPMGGYLLAIFEALLGLSFFFPKLARYSRWLLIPFHLGILLFLFFDDWNRVVYPWNLGMPLLALLLFAPQKMPASMPYKQPAFLLSFLLFGLLPSQRSTGYWPYPLSFSMYSACSTELHLGFSEEQFNAPSLKRQIPLKVLKTAYRSGGLYWLSVDDWSIMEYDLPSFSNKPYLRAWAKTYLSQTPWPAIQLRWVERKGLWPKKAEEELEVLRK</sequence>
<protein>
    <recommendedName>
        <fullName evidence="4">Vitamin K-dependent gamma-carboxylase</fullName>
    </recommendedName>
</protein>
<dbReference type="AlphaFoldDB" id="H6LAT1"/>
<keyword evidence="3" id="KW-1185">Reference proteome</keyword>
<evidence type="ECO:0000256" key="1">
    <source>
        <dbReference type="SAM" id="Phobius"/>
    </source>
</evidence>
<dbReference type="EMBL" id="CP002831">
    <property type="protein sequence ID" value="AFC25674.1"/>
    <property type="molecule type" value="Genomic_DNA"/>
</dbReference>
<feature type="transmembrane region" description="Helical" evidence="1">
    <location>
        <begin position="127"/>
        <end position="148"/>
    </location>
</feature>
<evidence type="ECO:0008006" key="4">
    <source>
        <dbReference type="Google" id="ProtNLM"/>
    </source>
</evidence>
<evidence type="ECO:0000313" key="2">
    <source>
        <dbReference type="EMBL" id="AFC25674.1"/>
    </source>
</evidence>
<dbReference type="KEGG" id="sgn:SGRA_2946"/>
<keyword evidence="1" id="KW-1133">Transmembrane helix</keyword>
<feature type="transmembrane region" description="Helical" evidence="1">
    <location>
        <begin position="99"/>
        <end position="115"/>
    </location>
</feature>
<organism evidence="2 3">
    <name type="scientific">Saprospira grandis (strain Lewin)</name>
    <dbReference type="NCBI Taxonomy" id="984262"/>
    <lineage>
        <taxon>Bacteria</taxon>
        <taxon>Pseudomonadati</taxon>
        <taxon>Bacteroidota</taxon>
        <taxon>Saprospiria</taxon>
        <taxon>Saprospirales</taxon>
        <taxon>Saprospiraceae</taxon>
        <taxon>Saprospira</taxon>
    </lineage>
</organism>
<proteinExistence type="predicted"/>
<dbReference type="HOGENOM" id="CLU_733118_0_0_10"/>
<feature type="transmembrane region" description="Helical" evidence="1">
    <location>
        <begin position="194"/>
        <end position="212"/>
    </location>
</feature>